<accession>A0A6N2K9U0</accession>
<organism evidence="1">
    <name type="scientific">Salix viminalis</name>
    <name type="common">Common osier</name>
    <name type="synonym">Basket willow</name>
    <dbReference type="NCBI Taxonomy" id="40686"/>
    <lineage>
        <taxon>Eukaryota</taxon>
        <taxon>Viridiplantae</taxon>
        <taxon>Streptophyta</taxon>
        <taxon>Embryophyta</taxon>
        <taxon>Tracheophyta</taxon>
        <taxon>Spermatophyta</taxon>
        <taxon>Magnoliopsida</taxon>
        <taxon>eudicotyledons</taxon>
        <taxon>Gunneridae</taxon>
        <taxon>Pentapetalae</taxon>
        <taxon>rosids</taxon>
        <taxon>fabids</taxon>
        <taxon>Malpighiales</taxon>
        <taxon>Salicaceae</taxon>
        <taxon>Saliceae</taxon>
        <taxon>Salix</taxon>
    </lineage>
</organism>
<evidence type="ECO:0000313" key="1">
    <source>
        <dbReference type="EMBL" id="VFU24820.1"/>
    </source>
</evidence>
<dbReference type="EMBL" id="CAADRP010000202">
    <property type="protein sequence ID" value="VFU24820.1"/>
    <property type="molecule type" value="Genomic_DNA"/>
</dbReference>
<name>A0A6N2K9U0_SALVM</name>
<protein>
    <submittedName>
        <fullName evidence="1">Uncharacterized protein</fullName>
    </submittedName>
</protein>
<reference evidence="1" key="1">
    <citation type="submission" date="2019-03" db="EMBL/GenBank/DDBJ databases">
        <authorList>
            <person name="Mank J."/>
            <person name="Almeida P."/>
        </authorList>
    </citation>
    <scope>NUCLEOTIDE SEQUENCE</scope>
    <source>
        <strain evidence="1">78183</strain>
    </source>
</reference>
<sequence length="102" mass="11355">MGQATVEASTWANLQTRMLQGHDLFAVNRKRREAHSDRSLEANHYTSKIIAQNFHDGRSSNNGGEERILAIVSCYVRGEDFKILLSCAILAPPSKFASSFSK</sequence>
<proteinExistence type="predicted"/>
<dbReference type="AlphaFoldDB" id="A0A6N2K9U0"/>
<gene>
    <name evidence="1" type="ORF">SVIM_LOCUS50635</name>
</gene>